<organism evidence="1 2">
    <name type="scientific">Yoonia sediminilitoris</name>
    <dbReference type="NCBI Taxonomy" id="1286148"/>
    <lineage>
        <taxon>Bacteria</taxon>
        <taxon>Pseudomonadati</taxon>
        <taxon>Pseudomonadota</taxon>
        <taxon>Alphaproteobacteria</taxon>
        <taxon>Rhodobacterales</taxon>
        <taxon>Paracoccaceae</taxon>
        <taxon>Yoonia</taxon>
    </lineage>
</organism>
<gene>
    <name evidence="1" type="ORF">C8N45_102353</name>
</gene>
<reference evidence="1 2" key="1">
    <citation type="submission" date="2018-04" db="EMBL/GenBank/DDBJ databases">
        <title>Genomic Encyclopedia of Archaeal and Bacterial Type Strains, Phase II (KMG-II): from individual species to whole genera.</title>
        <authorList>
            <person name="Goeker M."/>
        </authorList>
    </citation>
    <scope>NUCLEOTIDE SEQUENCE [LARGE SCALE GENOMIC DNA]</scope>
    <source>
        <strain evidence="1 2">DSM 29955</strain>
    </source>
</reference>
<accession>A0A2T6KMD8</accession>
<dbReference type="AlphaFoldDB" id="A0A2T6KMD8"/>
<name>A0A2T6KMD8_9RHOB</name>
<comment type="caution">
    <text evidence="1">The sequence shown here is derived from an EMBL/GenBank/DDBJ whole genome shotgun (WGS) entry which is preliminary data.</text>
</comment>
<dbReference type="EMBL" id="QBUD01000002">
    <property type="protein sequence ID" value="PUB17341.1"/>
    <property type="molecule type" value="Genomic_DNA"/>
</dbReference>
<dbReference type="Proteomes" id="UP000244523">
    <property type="component" value="Unassembled WGS sequence"/>
</dbReference>
<sequence length="60" mass="6634">MVCFAVFGAGTFYILRMMRKRPATPNLGLRDGPIRTADITPAAQIDPDFIPANKEPHYGI</sequence>
<evidence type="ECO:0000313" key="1">
    <source>
        <dbReference type="EMBL" id="PUB17341.1"/>
    </source>
</evidence>
<protein>
    <submittedName>
        <fullName evidence="1">Uncharacterized protein</fullName>
    </submittedName>
</protein>
<proteinExistence type="predicted"/>
<keyword evidence="2" id="KW-1185">Reference proteome</keyword>
<evidence type="ECO:0000313" key="2">
    <source>
        <dbReference type="Proteomes" id="UP000244523"/>
    </source>
</evidence>